<keyword evidence="4 5" id="KW-0472">Membrane</keyword>
<dbReference type="RefSeq" id="WP_150496878.1">
    <property type="nucleotide sequence ID" value="NZ_BMFA01000012.1"/>
</dbReference>
<evidence type="ECO:0000256" key="1">
    <source>
        <dbReference type="ARBA" id="ARBA00004370"/>
    </source>
</evidence>
<feature type="transmembrane region" description="Helical" evidence="5">
    <location>
        <begin position="7"/>
        <end position="29"/>
    </location>
</feature>
<dbReference type="Pfam" id="PF13664">
    <property type="entry name" value="DUF4149"/>
    <property type="match status" value="1"/>
</dbReference>
<dbReference type="Proteomes" id="UP000605148">
    <property type="component" value="Unassembled WGS sequence"/>
</dbReference>
<dbReference type="InterPro" id="IPR025423">
    <property type="entry name" value="TMEM205-like"/>
</dbReference>
<gene>
    <name evidence="7" type="ORF">GCM10011316_34770</name>
</gene>
<dbReference type="GO" id="GO:0016020">
    <property type="term" value="C:membrane"/>
    <property type="evidence" value="ECO:0007669"/>
    <property type="project" value="UniProtKB-SubCell"/>
</dbReference>
<comment type="caution">
    <text evidence="7">The sequence shown here is derived from an EMBL/GenBank/DDBJ whole genome shotgun (WGS) entry which is preliminary data.</text>
</comment>
<keyword evidence="8" id="KW-1185">Reference proteome</keyword>
<feature type="domain" description="TMEM205-like" evidence="6">
    <location>
        <begin position="8"/>
        <end position="98"/>
    </location>
</feature>
<evidence type="ECO:0000256" key="5">
    <source>
        <dbReference type="SAM" id="Phobius"/>
    </source>
</evidence>
<evidence type="ECO:0000256" key="4">
    <source>
        <dbReference type="ARBA" id="ARBA00023136"/>
    </source>
</evidence>
<evidence type="ECO:0000313" key="8">
    <source>
        <dbReference type="Proteomes" id="UP000605148"/>
    </source>
</evidence>
<evidence type="ECO:0000259" key="6">
    <source>
        <dbReference type="Pfam" id="PF13664"/>
    </source>
</evidence>
<evidence type="ECO:0000256" key="2">
    <source>
        <dbReference type="ARBA" id="ARBA00022692"/>
    </source>
</evidence>
<name>A0A916X380_9HYPH</name>
<dbReference type="EMBL" id="BMFA01000012">
    <property type="protein sequence ID" value="GGB59765.1"/>
    <property type="molecule type" value="Genomic_DNA"/>
</dbReference>
<keyword evidence="2 5" id="KW-0812">Transmembrane</keyword>
<proteinExistence type="predicted"/>
<evidence type="ECO:0000256" key="3">
    <source>
        <dbReference type="ARBA" id="ARBA00022989"/>
    </source>
</evidence>
<evidence type="ECO:0000313" key="7">
    <source>
        <dbReference type="EMBL" id="GGB59765.1"/>
    </source>
</evidence>
<reference evidence="7" key="2">
    <citation type="submission" date="2020-09" db="EMBL/GenBank/DDBJ databases">
        <authorList>
            <person name="Sun Q."/>
            <person name="Zhou Y."/>
        </authorList>
    </citation>
    <scope>NUCLEOTIDE SEQUENCE</scope>
    <source>
        <strain evidence="7">CGMCC 1.12426</strain>
    </source>
</reference>
<dbReference type="AlphaFoldDB" id="A0A916X380"/>
<comment type="subcellular location">
    <subcellularLocation>
        <location evidence="1">Membrane</location>
    </subcellularLocation>
</comment>
<keyword evidence="3 5" id="KW-1133">Transmembrane helix</keyword>
<organism evidence="7 8">
    <name type="scientific">Roseibium aquae</name>
    <dbReference type="NCBI Taxonomy" id="1323746"/>
    <lineage>
        <taxon>Bacteria</taxon>
        <taxon>Pseudomonadati</taxon>
        <taxon>Pseudomonadota</taxon>
        <taxon>Alphaproteobacteria</taxon>
        <taxon>Hyphomicrobiales</taxon>
        <taxon>Stappiaceae</taxon>
        <taxon>Roseibium</taxon>
    </lineage>
</organism>
<dbReference type="OrthoDB" id="5741001at2"/>
<protein>
    <recommendedName>
        <fullName evidence="6">TMEM205-like domain-containing protein</fullName>
    </recommendedName>
</protein>
<feature type="transmembrane region" description="Helical" evidence="5">
    <location>
        <begin position="115"/>
        <end position="135"/>
    </location>
</feature>
<sequence>MLSYISLLIVSILFGGMTLYSFGFAPLVFKNLDPATAAAFLRTAFKWYYVFVGGAAAIGAAALGALDTVGALILLAVALVALYARQGLMPQINSARDAQLAGDASAKTRFDRLHAVSVALNMLQLVAVGFVLYGFV</sequence>
<reference evidence="7" key="1">
    <citation type="journal article" date="2014" name="Int. J. Syst. Evol. Microbiol.">
        <title>Complete genome sequence of Corynebacterium casei LMG S-19264T (=DSM 44701T), isolated from a smear-ripened cheese.</title>
        <authorList>
            <consortium name="US DOE Joint Genome Institute (JGI-PGF)"/>
            <person name="Walter F."/>
            <person name="Albersmeier A."/>
            <person name="Kalinowski J."/>
            <person name="Ruckert C."/>
        </authorList>
    </citation>
    <scope>NUCLEOTIDE SEQUENCE</scope>
    <source>
        <strain evidence="7">CGMCC 1.12426</strain>
    </source>
</reference>
<feature type="transmembrane region" description="Helical" evidence="5">
    <location>
        <begin position="49"/>
        <end position="82"/>
    </location>
</feature>
<accession>A0A916X380</accession>